<gene>
    <name evidence="2" type="ORF">H9660_00050</name>
</gene>
<dbReference type="SMART" id="SM00855">
    <property type="entry name" value="PGAM"/>
    <property type="match status" value="1"/>
</dbReference>
<accession>A0ABR8PZC3</accession>
<dbReference type="PANTHER" id="PTHR46517">
    <property type="entry name" value="FRUCTOSE-2,6-BISPHOSPHATASE TIGAR"/>
    <property type="match status" value="1"/>
</dbReference>
<evidence type="ECO:0000313" key="3">
    <source>
        <dbReference type="Proteomes" id="UP000640335"/>
    </source>
</evidence>
<evidence type="ECO:0000256" key="1">
    <source>
        <dbReference type="ARBA" id="ARBA00022801"/>
    </source>
</evidence>
<dbReference type="InterPro" id="IPR013078">
    <property type="entry name" value="His_Pase_superF_clade-1"/>
</dbReference>
<comment type="caution">
    <text evidence="2">The sequence shown here is derived from an EMBL/GenBank/DDBJ whole genome shotgun (WGS) entry which is preliminary data.</text>
</comment>
<dbReference type="Gene3D" id="3.40.50.1240">
    <property type="entry name" value="Phosphoglycerate mutase-like"/>
    <property type="match status" value="1"/>
</dbReference>
<sequence>MSSIIIYLIRHGKTIANERKLYCGKTDLPLSDIGIREIEKLKSEINYPSCERYFTSGAKRANETFNILYENEKYIELKGFFEYDFGDFEMKSYEELKENKNYIKWIMDEEGNVSCPNGESKNTYKKRIKEEFKAFINTVRKENLKEVLVVSHGGTIGTILEEFYDNSKNFYSWQPRCGEGYKIIVEILEDNFKINKVIELKKKS</sequence>
<dbReference type="Proteomes" id="UP000640335">
    <property type="component" value="Unassembled WGS sequence"/>
</dbReference>
<dbReference type="CDD" id="cd07067">
    <property type="entry name" value="HP_PGM_like"/>
    <property type="match status" value="1"/>
</dbReference>
<evidence type="ECO:0000313" key="2">
    <source>
        <dbReference type="EMBL" id="MBD7913527.1"/>
    </source>
</evidence>
<dbReference type="SUPFAM" id="SSF53254">
    <property type="entry name" value="Phosphoglycerate mutase-like"/>
    <property type="match status" value="1"/>
</dbReference>
<proteinExistence type="predicted"/>
<dbReference type="InterPro" id="IPR051695">
    <property type="entry name" value="Phosphoglycerate_Mutase"/>
</dbReference>
<name>A0ABR8PZC3_9CLOT</name>
<dbReference type="RefSeq" id="WP_191747258.1">
    <property type="nucleotide sequence ID" value="NZ_JACSQZ010000001.1"/>
</dbReference>
<protein>
    <submittedName>
        <fullName evidence="2">Histidine phosphatase family protein</fullName>
    </submittedName>
</protein>
<keyword evidence="3" id="KW-1185">Reference proteome</keyword>
<dbReference type="EMBL" id="JACSQZ010000001">
    <property type="protein sequence ID" value="MBD7913527.1"/>
    <property type="molecule type" value="Genomic_DNA"/>
</dbReference>
<keyword evidence="1" id="KW-0378">Hydrolase</keyword>
<organism evidence="2 3">
    <name type="scientific">Clostridium gallinarum</name>
    <dbReference type="NCBI Taxonomy" id="2762246"/>
    <lineage>
        <taxon>Bacteria</taxon>
        <taxon>Bacillati</taxon>
        <taxon>Bacillota</taxon>
        <taxon>Clostridia</taxon>
        <taxon>Eubacteriales</taxon>
        <taxon>Clostridiaceae</taxon>
        <taxon>Clostridium</taxon>
    </lineage>
</organism>
<dbReference type="Pfam" id="PF00300">
    <property type="entry name" value="His_Phos_1"/>
    <property type="match status" value="1"/>
</dbReference>
<reference evidence="2 3" key="1">
    <citation type="submission" date="2020-08" db="EMBL/GenBank/DDBJ databases">
        <title>A Genomic Blueprint of the Chicken Gut Microbiome.</title>
        <authorList>
            <person name="Gilroy R."/>
            <person name="Ravi A."/>
            <person name="Getino M."/>
            <person name="Pursley I."/>
            <person name="Horton D.L."/>
            <person name="Alikhan N.-F."/>
            <person name="Baker D."/>
            <person name="Gharbi K."/>
            <person name="Hall N."/>
            <person name="Watson M."/>
            <person name="Adriaenssens E.M."/>
            <person name="Foster-Nyarko E."/>
            <person name="Jarju S."/>
            <person name="Secka A."/>
            <person name="Antonio M."/>
            <person name="Oren A."/>
            <person name="Chaudhuri R."/>
            <person name="La Ragione R.M."/>
            <person name="Hildebrand F."/>
            <person name="Pallen M.J."/>
        </authorList>
    </citation>
    <scope>NUCLEOTIDE SEQUENCE [LARGE SCALE GENOMIC DNA]</scope>
    <source>
        <strain evidence="2 3">Sa3CUN1</strain>
    </source>
</reference>
<dbReference type="PANTHER" id="PTHR46517:SF1">
    <property type="entry name" value="FRUCTOSE-2,6-BISPHOSPHATASE TIGAR"/>
    <property type="match status" value="1"/>
</dbReference>
<dbReference type="InterPro" id="IPR029033">
    <property type="entry name" value="His_PPase_superfam"/>
</dbReference>